<dbReference type="EMBL" id="CALYLO010000021">
    <property type="protein sequence ID" value="CAH8249897.1"/>
    <property type="molecule type" value="Genomic_DNA"/>
</dbReference>
<evidence type="ECO:0000313" key="4">
    <source>
        <dbReference type="Proteomes" id="UP001154322"/>
    </source>
</evidence>
<evidence type="ECO:0000313" key="3">
    <source>
        <dbReference type="EMBL" id="CAH8249897.1"/>
    </source>
</evidence>
<gene>
    <name evidence="2" type="ORF">WJ0W_005979</name>
    <name evidence="3" type="ORF">WJ0W_007083</name>
</gene>
<name>A0ABM9G9R1_9BACL</name>
<feature type="domain" description="Bacteriophage Mu GpT" evidence="1">
    <location>
        <begin position="152"/>
        <end position="221"/>
    </location>
</feature>
<protein>
    <submittedName>
        <fullName evidence="2">Mu-like prophage major head subunit gpT family protein</fullName>
    </submittedName>
</protein>
<dbReference type="Pfam" id="PF10124">
    <property type="entry name" value="Mu-like_gpT"/>
    <property type="match status" value="3"/>
</dbReference>
<organism evidence="2 4">
    <name type="scientific">Paenibacillus melissococcoides</name>
    <dbReference type="NCBI Taxonomy" id="2912268"/>
    <lineage>
        <taxon>Bacteria</taxon>
        <taxon>Bacillati</taxon>
        <taxon>Bacillota</taxon>
        <taxon>Bacilli</taxon>
        <taxon>Bacillales</taxon>
        <taxon>Paenibacillaceae</taxon>
        <taxon>Paenibacillus</taxon>
    </lineage>
</organism>
<comment type="caution">
    <text evidence="2">The sequence shown here is derived from an EMBL/GenBank/DDBJ whole genome shotgun (WGS) entry which is preliminary data.</text>
</comment>
<proteinExistence type="predicted"/>
<feature type="domain" description="Bacteriophage Mu GpT" evidence="1">
    <location>
        <begin position="226"/>
        <end position="296"/>
    </location>
</feature>
<dbReference type="EMBL" id="CALYLO010000012">
    <property type="protein sequence ID" value="CAH8248795.1"/>
    <property type="molecule type" value="Genomic_DNA"/>
</dbReference>
<reference evidence="2" key="1">
    <citation type="submission" date="2022-06" db="EMBL/GenBank/DDBJ databases">
        <authorList>
            <person name="Dietemann V."/>
            <person name="Ory F."/>
            <person name="Dainat B."/>
            <person name="Oberhansli S."/>
        </authorList>
    </citation>
    <scope>NUCLEOTIDE SEQUENCE</scope>
    <source>
        <strain evidence="2">Ena-SAMPLE-TAB-26-04-2022-14:26:32:270-5432</strain>
    </source>
</reference>
<evidence type="ECO:0000313" key="2">
    <source>
        <dbReference type="EMBL" id="CAH8248795.1"/>
    </source>
</evidence>
<dbReference type="RefSeq" id="WP_213430841.1">
    <property type="nucleotide sequence ID" value="NZ_AP031286.1"/>
</dbReference>
<feature type="domain" description="Bacteriophage Mu GpT" evidence="1">
    <location>
        <begin position="9"/>
        <end position="149"/>
    </location>
</feature>
<evidence type="ECO:0000259" key="1">
    <source>
        <dbReference type="Pfam" id="PF10124"/>
    </source>
</evidence>
<dbReference type="Proteomes" id="UP001154322">
    <property type="component" value="Unassembled WGS sequence"/>
</dbReference>
<sequence>MIVNQQALRGIYTAFNILYTKAFEETKTQWEQVATKVPSTTGEENYKWLGKMPRMREWVGDREIQNLQASDYTIKNKDYELTVGVDRNDIEDDTIGLYNPIVQDMGQSAAAHPDELVFGLLLKGFKEKCYDKQPFFSDKHKIGEKVFSNKGTKKLSVRSYAAARSAMMSLVDDGGKSLKLVPNLLVVSPANEEMGRKILYADQIDGTTNTFKSTAELLVVPDLAESPDAWFLLCTTKPLKPLIYQERKAARFVAMDRDTDENVFMRKQFLYGVDGRSNAGYGFWQMAYGSTGEEDEVNPEPPKEELSQD</sequence>
<keyword evidence="4" id="KW-1185">Reference proteome</keyword>
<accession>A0ABM9G9R1</accession>
<dbReference type="InterPro" id="IPR018774">
    <property type="entry name" value="Phage_Mu_GpT"/>
</dbReference>